<keyword evidence="2" id="KW-1185">Reference proteome</keyword>
<reference evidence="2" key="1">
    <citation type="journal article" date="2010" name="Nat. Biotechnol.">
        <title>Draft genome sequence of the oilseed species Ricinus communis.</title>
        <authorList>
            <person name="Chan A.P."/>
            <person name="Crabtree J."/>
            <person name="Zhao Q."/>
            <person name="Lorenzi H."/>
            <person name="Orvis J."/>
            <person name="Puiu D."/>
            <person name="Melake-Berhan A."/>
            <person name="Jones K.M."/>
            <person name="Redman J."/>
            <person name="Chen G."/>
            <person name="Cahoon E.B."/>
            <person name="Gedil M."/>
            <person name="Stanke M."/>
            <person name="Haas B.J."/>
            <person name="Wortman J.R."/>
            <person name="Fraser-Liggett C.M."/>
            <person name="Ravel J."/>
            <person name="Rabinowicz P.D."/>
        </authorList>
    </citation>
    <scope>NUCLEOTIDE SEQUENCE [LARGE SCALE GENOMIC DNA]</scope>
    <source>
        <strain evidence="2">cv. Hale</strain>
    </source>
</reference>
<dbReference type="AlphaFoldDB" id="B9REF9"/>
<gene>
    <name evidence="1" type="ORF">RCOM_1621040</name>
</gene>
<dbReference type="InParanoid" id="B9REF9"/>
<accession>B9REF9</accession>
<evidence type="ECO:0000313" key="2">
    <source>
        <dbReference type="Proteomes" id="UP000008311"/>
    </source>
</evidence>
<dbReference type="EMBL" id="EQ973775">
    <property type="protein sequence ID" value="EEF50767.1"/>
    <property type="molecule type" value="Genomic_DNA"/>
</dbReference>
<organism evidence="1 2">
    <name type="scientific">Ricinus communis</name>
    <name type="common">Castor bean</name>
    <dbReference type="NCBI Taxonomy" id="3988"/>
    <lineage>
        <taxon>Eukaryota</taxon>
        <taxon>Viridiplantae</taxon>
        <taxon>Streptophyta</taxon>
        <taxon>Embryophyta</taxon>
        <taxon>Tracheophyta</taxon>
        <taxon>Spermatophyta</taxon>
        <taxon>Magnoliopsida</taxon>
        <taxon>eudicotyledons</taxon>
        <taxon>Gunneridae</taxon>
        <taxon>Pentapetalae</taxon>
        <taxon>rosids</taxon>
        <taxon>fabids</taxon>
        <taxon>Malpighiales</taxon>
        <taxon>Euphorbiaceae</taxon>
        <taxon>Acalyphoideae</taxon>
        <taxon>Acalypheae</taxon>
        <taxon>Ricinus</taxon>
    </lineage>
</organism>
<proteinExistence type="predicted"/>
<name>B9REF9_RICCO</name>
<evidence type="ECO:0000313" key="1">
    <source>
        <dbReference type="EMBL" id="EEF50767.1"/>
    </source>
</evidence>
<dbReference type="Proteomes" id="UP000008311">
    <property type="component" value="Unassembled WGS sequence"/>
</dbReference>
<sequence length="109" mass="12272">MAKGRCPLWTMPQAHNSTRWCENSNINAPVTSLITTDATLLRSSVILIGYLFLVYNVGKLVREEIHVKIKGSRTDDPKLEQNLAKSKDTISRAKLVMRVPARVNHEDIS</sequence>
<protein>
    <submittedName>
        <fullName evidence="1">Uncharacterized protein</fullName>
    </submittedName>
</protein>